<keyword evidence="9" id="KW-1185">Reference proteome</keyword>
<dbReference type="GO" id="GO:0005886">
    <property type="term" value="C:plasma membrane"/>
    <property type="evidence" value="ECO:0007669"/>
    <property type="project" value="TreeGrafter"/>
</dbReference>
<name>A0A835CRQ3_APHGI</name>
<dbReference type="InterPro" id="IPR025256">
    <property type="entry name" value="TM7S3/TM198-like_dom"/>
</dbReference>
<feature type="chain" id="PRO_5032811794" description="TM7S3/TM198-like domain-containing protein" evidence="6">
    <location>
        <begin position="18"/>
        <end position="522"/>
    </location>
</feature>
<evidence type="ECO:0000256" key="6">
    <source>
        <dbReference type="SAM" id="SignalP"/>
    </source>
</evidence>
<dbReference type="EMBL" id="JACMRX010000004">
    <property type="protein sequence ID" value="KAF7991458.1"/>
    <property type="molecule type" value="Genomic_DNA"/>
</dbReference>
<dbReference type="OrthoDB" id="5967337at2759"/>
<evidence type="ECO:0000256" key="4">
    <source>
        <dbReference type="ARBA" id="ARBA00023136"/>
    </source>
</evidence>
<dbReference type="GO" id="GO:0043069">
    <property type="term" value="P:negative regulation of programmed cell death"/>
    <property type="evidence" value="ECO:0007669"/>
    <property type="project" value="TreeGrafter"/>
</dbReference>
<evidence type="ECO:0000256" key="1">
    <source>
        <dbReference type="ARBA" id="ARBA00004141"/>
    </source>
</evidence>
<feature type="transmembrane region" description="Helical" evidence="5">
    <location>
        <begin position="311"/>
        <end position="342"/>
    </location>
</feature>
<sequence>MKEIFIILLSILCFVQAQLKDNGFINITITGFNDKAINGQAVSKKIDLAPKSVSTIKIENIPVNVTYLIIQVHTHEDDIIIEYNETVGNQTEVEGSNIGLVLNPQEPRTIIKNKNNKNISVLVAVVYYLSQGPIPGACSINSNLNISPYLKLLLSDGKIEVDAQAASFEKLKCDNDNQISYDAYRLFITEGDYSSDKYFSTILKMITVDDIIKNGIKIPAAVTTSQMRRVYSAYPGTGSAYAMIANYGNYSSAYVTTFSYACDPFTDPESCNLFSDTFTKFVCIVILIIGSCLTFIGHAGPSFEMFLWGSINGAFIGCILSAPIGWSMLIGLASGIVSLIFIGMEISFIPTFQAALTTSSLAFGIIYFFISDGTEIFEIDRQFFLIYLVLTMIVLVLFCSFPSYSNVFFSSFVGSYMILLPFDFWLGSNLKYIVINIVRRLTVYEFNIARIDHPFQTYDIILMILWAGLMLWGIKKQNENVEFVTTVTSTGSFPVLSGSRNNRRVLVIRDSDDVTRSAGFFA</sequence>
<feature type="transmembrane region" description="Helical" evidence="5">
    <location>
        <begin position="348"/>
        <end position="370"/>
    </location>
</feature>
<evidence type="ECO:0000313" key="9">
    <source>
        <dbReference type="Proteomes" id="UP000639338"/>
    </source>
</evidence>
<reference evidence="8 9" key="1">
    <citation type="submission" date="2020-08" db="EMBL/GenBank/DDBJ databases">
        <title>Aphidius gifuensis genome sequencing and assembly.</title>
        <authorList>
            <person name="Du Z."/>
        </authorList>
    </citation>
    <scope>NUCLEOTIDE SEQUENCE [LARGE SCALE GENOMIC DNA]</scope>
    <source>
        <strain evidence="8">YNYX2018</strain>
        <tissue evidence="8">Adults</tissue>
    </source>
</reference>
<accession>A0A835CRQ3</accession>
<dbReference type="Pfam" id="PF25992">
    <property type="entry name" value="Ig_TM7SF3_N"/>
    <property type="match status" value="1"/>
</dbReference>
<dbReference type="InterPro" id="IPR042502">
    <property type="entry name" value="TM7SF3"/>
</dbReference>
<dbReference type="Pfam" id="PF13886">
    <property type="entry name" value="TM7S3_TM198"/>
    <property type="match status" value="1"/>
</dbReference>
<protein>
    <recommendedName>
        <fullName evidence="7">TM7S3/TM198-like domain-containing protein</fullName>
    </recommendedName>
</protein>
<feature type="transmembrane region" description="Helical" evidence="5">
    <location>
        <begin position="416"/>
        <end position="434"/>
    </location>
</feature>
<evidence type="ECO:0000259" key="7">
    <source>
        <dbReference type="Pfam" id="PF13886"/>
    </source>
</evidence>
<feature type="transmembrane region" description="Helical" evidence="5">
    <location>
        <begin position="455"/>
        <end position="474"/>
    </location>
</feature>
<gene>
    <name evidence="8" type="ORF">HCN44_008770</name>
</gene>
<comment type="caution">
    <text evidence="8">The sequence shown here is derived from an EMBL/GenBank/DDBJ whole genome shotgun (WGS) entry which is preliminary data.</text>
</comment>
<dbReference type="PANTHER" id="PTHR15937">
    <property type="entry name" value="TRANSMEMBRANE 7 SUPERFAMILY MEMBER 3"/>
    <property type="match status" value="1"/>
</dbReference>
<evidence type="ECO:0000313" key="8">
    <source>
        <dbReference type="EMBL" id="KAF7991458.1"/>
    </source>
</evidence>
<dbReference type="AlphaFoldDB" id="A0A835CRQ3"/>
<keyword evidence="4 5" id="KW-0472">Membrane</keyword>
<proteinExistence type="predicted"/>
<dbReference type="Proteomes" id="UP000639338">
    <property type="component" value="Unassembled WGS sequence"/>
</dbReference>
<feature type="transmembrane region" description="Helical" evidence="5">
    <location>
        <begin position="382"/>
        <end position="404"/>
    </location>
</feature>
<keyword evidence="6" id="KW-0732">Signal</keyword>
<evidence type="ECO:0000256" key="2">
    <source>
        <dbReference type="ARBA" id="ARBA00022692"/>
    </source>
</evidence>
<comment type="subcellular location">
    <subcellularLocation>
        <location evidence="1">Membrane</location>
        <topology evidence="1">Multi-pass membrane protein</topology>
    </subcellularLocation>
</comment>
<keyword evidence="2 5" id="KW-0812">Transmembrane</keyword>
<dbReference type="PANTHER" id="PTHR15937:SF3">
    <property type="entry name" value="TRANSMEMBRANE 7 SUPERFAMILY MEMBER 3"/>
    <property type="match status" value="1"/>
</dbReference>
<organism evidence="8 9">
    <name type="scientific">Aphidius gifuensis</name>
    <name type="common">Parasitoid wasp</name>
    <dbReference type="NCBI Taxonomy" id="684658"/>
    <lineage>
        <taxon>Eukaryota</taxon>
        <taxon>Metazoa</taxon>
        <taxon>Ecdysozoa</taxon>
        <taxon>Arthropoda</taxon>
        <taxon>Hexapoda</taxon>
        <taxon>Insecta</taxon>
        <taxon>Pterygota</taxon>
        <taxon>Neoptera</taxon>
        <taxon>Endopterygota</taxon>
        <taxon>Hymenoptera</taxon>
        <taxon>Apocrita</taxon>
        <taxon>Ichneumonoidea</taxon>
        <taxon>Braconidae</taxon>
        <taxon>Aphidiinae</taxon>
        <taxon>Aphidius</taxon>
    </lineage>
</organism>
<evidence type="ECO:0000256" key="3">
    <source>
        <dbReference type="ARBA" id="ARBA00022989"/>
    </source>
</evidence>
<evidence type="ECO:0000256" key="5">
    <source>
        <dbReference type="SAM" id="Phobius"/>
    </source>
</evidence>
<feature type="transmembrane region" description="Helical" evidence="5">
    <location>
        <begin position="278"/>
        <end position="299"/>
    </location>
</feature>
<feature type="signal peptide" evidence="6">
    <location>
        <begin position="1"/>
        <end position="17"/>
    </location>
</feature>
<feature type="domain" description="TM7S3/TM198-like" evidence="7">
    <location>
        <begin position="283"/>
        <end position="477"/>
    </location>
</feature>
<keyword evidence="3 5" id="KW-1133">Transmembrane helix</keyword>